<organism evidence="2 3">
    <name type="scientific">Chaetomidium leptoderma</name>
    <dbReference type="NCBI Taxonomy" id="669021"/>
    <lineage>
        <taxon>Eukaryota</taxon>
        <taxon>Fungi</taxon>
        <taxon>Dikarya</taxon>
        <taxon>Ascomycota</taxon>
        <taxon>Pezizomycotina</taxon>
        <taxon>Sordariomycetes</taxon>
        <taxon>Sordariomycetidae</taxon>
        <taxon>Sordariales</taxon>
        <taxon>Chaetomiaceae</taxon>
        <taxon>Chaetomidium</taxon>
    </lineage>
</organism>
<dbReference type="PANTHER" id="PTHR12652">
    <property type="entry name" value="PEROXISOMAL BIOGENESIS FACTOR 11"/>
    <property type="match status" value="1"/>
</dbReference>
<gene>
    <name evidence="2" type="ORF">C8A00DRAFT_35243</name>
</gene>
<dbReference type="AlphaFoldDB" id="A0AAN6VIT4"/>
<proteinExistence type="predicted"/>
<evidence type="ECO:0000256" key="1">
    <source>
        <dbReference type="SAM" id="MobiDB-lite"/>
    </source>
</evidence>
<dbReference type="EMBL" id="MU856988">
    <property type="protein sequence ID" value="KAK4152067.1"/>
    <property type="molecule type" value="Genomic_DNA"/>
</dbReference>
<evidence type="ECO:0008006" key="4">
    <source>
        <dbReference type="Google" id="ProtNLM"/>
    </source>
</evidence>
<feature type="region of interest" description="Disordered" evidence="1">
    <location>
        <begin position="25"/>
        <end position="47"/>
    </location>
</feature>
<evidence type="ECO:0000313" key="3">
    <source>
        <dbReference type="Proteomes" id="UP001302745"/>
    </source>
</evidence>
<dbReference type="Proteomes" id="UP001302745">
    <property type="component" value="Unassembled WGS sequence"/>
</dbReference>
<protein>
    <recommendedName>
        <fullName evidence="4">Peroxin 11C</fullName>
    </recommendedName>
</protein>
<reference evidence="2" key="2">
    <citation type="submission" date="2023-05" db="EMBL/GenBank/DDBJ databases">
        <authorList>
            <consortium name="Lawrence Berkeley National Laboratory"/>
            <person name="Steindorff A."/>
            <person name="Hensen N."/>
            <person name="Bonometti L."/>
            <person name="Westerberg I."/>
            <person name="Brannstrom I.O."/>
            <person name="Guillou S."/>
            <person name="Cros-Aarteil S."/>
            <person name="Calhoun S."/>
            <person name="Haridas S."/>
            <person name="Kuo A."/>
            <person name="Mondo S."/>
            <person name="Pangilinan J."/>
            <person name="Riley R."/>
            <person name="Labutti K."/>
            <person name="Andreopoulos B."/>
            <person name="Lipzen A."/>
            <person name="Chen C."/>
            <person name="Yanf M."/>
            <person name="Daum C."/>
            <person name="Ng V."/>
            <person name="Clum A."/>
            <person name="Ohm R."/>
            <person name="Martin F."/>
            <person name="Silar P."/>
            <person name="Natvig D."/>
            <person name="Lalanne C."/>
            <person name="Gautier V."/>
            <person name="Ament-Velasquez S.L."/>
            <person name="Kruys A."/>
            <person name="Hutchinson M.I."/>
            <person name="Powell A.J."/>
            <person name="Barry K."/>
            <person name="Miller A.N."/>
            <person name="Grigoriev I.V."/>
            <person name="Debuchy R."/>
            <person name="Gladieux P."/>
            <person name="Thoren M.H."/>
            <person name="Johannesson H."/>
        </authorList>
    </citation>
    <scope>NUCLEOTIDE SEQUENCE</scope>
    <source>
        <strain evidence="2">CBS 538.74</strain>
    </source>
</reference>
<accession>A0AAN6VIT4</accession>
<reference evidence="2" key="1">
    <citation type="journal article" date="2023" name="Mol. Phylogenet. Evol.">
        <title>Genome-scale phylogeny and comparative genomics of the fungal order Sordariales.</title>
        <authorList>
            <person name="Hensen N."/>
            <person name="Bonometti L."/>
            <person name="Westerberg I."/>
            <person name="Brannstrom I.O."/>
            <person name="Guillou S."/>
            <person name="Cros-Aarteil S."/>
            <person name="Calhoun S."/>
            <person name="Haridas S."/>
            <person name="Kuo A."/>
            <person name="Mondo S."/>
            <person name="Pangilinan J."/>
            <person name="Riley R."/>
            <person name="LaButti K."/>
            <person name="Andreopoulos B."/>
            <person name="Lipzen A."/>
            <person name="Chen C."/>
            <person name="Yan M."/>
            <person name="Daum C."/>
            <person name="Ng V."/>
            <person name="Clum A."/>
            <person name="Steindorff A."/>
            <person name="Ohm R.A."/>
            <person name="Martin F."/>
            <person name="Silar P."/>
            <person name="Natvig D.O."/>
            <person name="Lalanne C."/>
            <person name="Gautier V."/>
            <person name="Ament-Velasquez S.L."/>
            <person name="Kruys A."/>
            <person name="Hutchinson M.I."/>
            <person name="Powell A.J."/>
            <person name="Barry K."/>
            <person name="Miller A.N."/>
            <person name="Grigoriev I.V."/>
            <person name="Debuchy R."/>
            <person name="Gladieux P."/>
            <person name="Hiltunen Thoren M."/>
            <person name="Johannesson H."/>
        </authorList>
    </citation>
    <scope>NUCLEOTIDE SEQUENCE</scope>
    <source>
        <strain evidence="2">CBS 538.74</strain>
    </source>
</reference>
<feature type="compositionally biased region" description="Pro residues" evidence="1">
    <location>
        <begin position="32"/>
        <end position="45"/>
    </location>
</feature>
<sequence length="346" mass="36664">MADTAADMPTADADIPIAAPIADLPSGDPIPSATPPSKTPKPQPLPVGALLAALPSNMDSFLTRLEKCLSTPSGIDTVMLFLCYSSKLSASVLTSLSQSAQRRSARDWLALITSLPRGTTVVFSSPAAAAAATGGGKTTTTLPAAAAALALTLAKRLTSLSSLLSEARMIMRLWALLGMYFWARRLLRNTFSKTSTTTTTSEKAAPTPPTKLELALEYLRLTLCITFQSLENGAYLSSRGIMSWTPAEQGRAYKWSARFWAAYVGIELGRLAAERVRPGFAAQGAGDKTEWAKKTVRQLAWAPLTLHWGSNKGLVSDTTVGVLACIPGVIQMRDLWASTGSTASTA</sequence>
<comment type="caution">
    <text evidence="2">The sequence shown here is derived from an EMBL/GenBank/DDBJ whole genome shotgun (WGS) entry which is preliminary data.</text>
</comment>
<keyword evidence="3" id="KW-1185">Reference proteome</keyword>
<dbReference type="PANTHER" id="PTHR12652:SF25">
    <property type="entry name" value="MICROBODY (PEROXISOME) PROLIFERATION PROTEIN PEROXIN 11C (EUROFUNG)"/>
    <property type="match status" value="1"/>
</dbReference>
<evidence type="ECO:0000313" key="2">
    <source>
        <dbReference type="EMBL" id="KAK4152067.1"/>
    </source>
</evidence>
<name>A0AAN6VIT4_9PEZI</name>